<dbReference type="EMBL" id="ANMG01000045">
    <property type="protein sequence ID" value="EMD25464.1"/>
    <property type="molecule type" value="Genomic_DNA"/>
</dbReference>
<evidence type="ECO:0000313" key="2">
    <source>
        <dbReference type="EMBL" id="EMD25464.1"/>
    </source>
</evidence>
<evidence type="ECO:0000256" key="1">
    <source>
        <dbReference type="SAM" id="MobiDB-lite"/>
    </source>
</evidence>
<reference evidence="2 3" key="1">
    <citation type="submission" date="2012-10" db="EMBL/GenBank/DDBJ databases">
        <title>Genome assembly of Amycolatopsis azurea DSM 43854.</title>
        <authorList>
            <person name="Khatri I."/>
            <person name="Kaur I."/>
            <person name="Subramanian S."/>
            <person name="Mayilraj S."/>
        </authorList>
    </citation>
    <scope>NUCLEOTIDE SEQUENCE [LARGE SCALE GENOMIC DNA]</scope>
    <source>
        <strain evidence="2 3">DSM 43854</strain>
    </source>
</reference>
<proteinExistence type="predicted"/>
<gene>
    <name evidence="2" type="ORF">C791_4711</name>
</gene>
<name>M2NSX5_9PSEU</name>
<evidence type="ECO:0000313" key="3">
    <source>
        <dbReference type="Proteomes" id="UP000014137"/>
    </source>
</evidence>
<protein>
    <submittedName>
        <fullName evidence="2">Uncharacterized protein</fullName>
    </submittedName>
</protein>
<accession>M2NSX5</accession>
<feature type="compositionally biased region" description="Gly residues" evidence="1">
    <location>
        <begin position="82"/>
        <end position="93"/>
    </location>
</feature>
<dbReference type="AlphaFoldDB" id="M2NSX5"/>
<organism evidence="2 3">
    <name type="scientific">Amycolatopsis azurea DSM 43854</name>
    <dbReference type="NCBI Taxonomy" id="1238180"/>
    <lineage>
        <taxon>Bacteria</taxon>
        <taxon>Bacillati</taxon>
        <taxon>Actinomycetota</taxon>
        <taxon>Actinomycetes</taxon>
        <taxon>Pseudonocardiales</taxon>
        <taxon>Pseudonocardiaceae</taxon>
        <taxon>Amycolatopsis</taxon>
    </lineage>
</organism>
<feature type="region of interest" description="Disordered" evidence="1">
    <location>
        <begin position="18"/>
        <end position="58"/>
    </location>
</feature>
<feature type="region of interest" description="Disordered" evidence="1">
    <location>
        <begin position="81"/>
        <end position="100"/>
    </location>
</feature>
<comment type="caution">
    <text evidence="2">The sequence shown here is derived from an EMBL/GenBank/DDBJ whole genome shotgun (WGS) entry which is preliminary data.</text>
</comment>
<feature type="compositionally biased region" description="Basic and acidic residues" evidence="1">
    <location>
        <begin position="26"/>
        <end position="37"/>
    </location>
</feature>
<sequence length="100" mass="10856">MRRLWQGTGLWQVGLALPPAYQPPVEPEHPDRSRQDRSVPAQAPERLHLVHQGGQGRSRLSRVFGEWRVLSGAPAIFYGHVPRGGGVGRGSGAEPGLSCD</sequence>
<dbReference type="PATRIC" id="fig|1238180.3.peg.4754"/>
<dbReference type="Proteomes" id="UP000014137">
    <property type="component" value="Unassembled WGS sequence"/>
</dbReference>